<gene>
    <name evidence="4" type="ORF">SAMEA2273352_03917</name>
</gene>
<dbReference type="Gene3D" id="3.10.560.10">
    <property type="entry name" value="Outer membrane lipoprotein wza domain like"/>
    <property type="match status" value="1"/>
</dbReference>
<comment type="caution">
    <text evidence="4">The sequence shown here is derived from an EMBL/GenBank/DDBJ whole genome shotgun (WGS) entry which is preliminary data.</text>
</comment>
<dbReference type="EMBL" id="FJYW01000009">
    <property type="protein sequence ID" value="CZX99744.1"/>
    <property type="molecule type" value="Genomic_DNA"/>
</dbReference>
<dbReference type="Proteomes" id="UP000076205">
    <property type="component" value="Unassembled WGS sequence"/>
</dbReference>
<dbReference type="AlphaFoldDB" id="A0A822WZ48"/>
<feature type="signal peptide" evidence="1">
    <location>
        <begin position="1"/>
        <end position="22"/>
    </location>
</feature>
<dbReference type="RefSeq" id="WP_023302877.1">
    <property type="nucleotide sequence ID" value="NZ_BPUF01000001.1"/>
</dbReference>
<dbReference type="KEGG" id="ehm:AB284_01515"/>
<protein>
    <submittedName>
        <fullName evidence="4">SLBB-domain like (DUF1017)</fullName>
    </submittedName>
</protein>
<evidence type="ECO:0000259" key="2">
    <source>
        <dbReference type="Pfam" id="PF06251"/>
    </source>
</evidence>
<evidence type="ECO:0000313" key="4">
    <source>
        <dbReference type="EMBL" id="CZX99744.1"/>
    </source>
</evidence>
<sequence length="245" mass="26817">MNRLRKWLPGVGLSLFSLPALCASVVTVHQPGKTWSAGQADTLSRLVTQPQLNNVWWQGAVIATPSATRRAQQTQQQVLASLSAWQNRADDERIATIRAVATQTRSLRIVGRQFISLDPDAVRTDARGDRSLEGRYDLWVSPAPRTVTLMGAVATPGKLAWRPGASIRDYLQGQLRLAGADRNNVTVIDPDGSTVVAPVAYWNARHIEAEPGAVLWVGFDPRAVPDDFTGLNEQIVALLTRRIPD</sequence>
<evidence type="ECO:0000259" key="3">
    <source>
        <dbReference type="Pfam" id="PF20616"/>
    </source>
</evidence>
<feature type="domain" description="Capsule biosynthesis GfcC-like N-terminal" evidence="3">
    <location>
        <begin position="25"/>
        <end position="142"/>
    </location>
</feature>
<dbReference type="InterPro" id="IPR046459">
    <property type="entry name" value="Caps_syn_GfcC_N"/>
</dbReference>
<dbReference type="InterPro" id="IPR010425">
    <property type="entry name" value="Caps_synth_GfcC-like_C"/>
</dbReference>
<proteinExistence type="predicted"/>
<evidence type="ECO:0000256" key="1">
    <source>
        <dbReference type="SAM" id="SignalP"/>
    </source>
</evidence>
<feature type="chain" id="PRO_5032464416" evidence="1">
    <location>
        <begin position="23"/>
        <end position="245"/>
    </location>
</feature>
<keyword evidence="1" id="KW-0732">Signal</keyword>
<evidence type="ECO:0000313" key="5">
    <source>
        <dbReference type="Proteomes" id="UP000076205"/>
    </source>
</evidence>
<accession>A0A822WZ48</accession>
<dbReference type="Pfam" id="PF06251">
    <property type="entry name" value="Caps_syn_GfcC_C"/>
    <property type="match status" value="1"/>
</dbReference>
<organism evidence="4 5">
    <name type="scientific">Enterobacter hormaechei</name>
    <dbReference type="NCBI Taxonomy" id="158836"/>
    <lineage>
        <taxon>Bacteria</taxon>
        <taxon>Pseudomonadati</taxon>
        <taxon>Pseudomonadota</taxon>
        <taxon>Gammaproteobacteria</taxon>
        <taxon>Enterobacterales</taxon>
        <taxon>Enterobacteriaceae</taxon>
        <taxon>Enterobacter</taxon>
        <taxon>Enterobacter cloacae complex</taxon>
    </lineage>
</organism>
<dbReference type="Pfam" id="PF20616">
    <property type="entry name" value="Caps_syn_GfcC_N"/>
    <property type="match status" value="1"/>
</dbReference>
<feature type="domain" description="Capsule biosynthesis GfcC-like C-terminal" evidence="2">
    <location>
        <begin position="156"/>
        <end position="244"/>
    </location>
</feature>
<reference evidence="4 5" key="1">
    <citation type="submission" date="2016-03" db="EMBL/GenBank/DDBJ databases">
        <authorList>
            <consortium name="Pathogen Informatics"/>
        </authorList>
    </citation>
    <scope>NUCLEOTIDE SEQUENCE [LARGE SCALE GENOMIC DNA]</scope>
    <source>
        <strain evidence="5">e1424</strain>
    </source>
</reference>
<name>A0A822WZ48_9ENTR</name>
<dbReference type="Gene3D" id="6.10.250.2280">
    <property type="match status" value="2"/>
</dbReference>